<organism evidence="3 4">
    <name type="scientific">Methylobacterium hispanicum</name>
    <dbReference type="NCBI Taxonomy" id="270350"/>
    <lineage>
        <taxon>Bacteria</taxon>
        <taxon>Pseudomonadati</taxon>
        <taxon>Pseudomonadota</taxon>
        <taxon>Alphaproteobacteria</taxon>
        <taxon>Hyphomicrobiales</taxon>
        <taxon>Methylobacteriaceae</taxon>
        <taxon>Methylobacterium</taxon>
    </lineage>
</organism>
<evidence type="ECO:0000313" key="4">
    <source>
        <dbReference type="Proteomes" id="UP001055247"/>
    </source>
</evidence>
<reference evidence="3" key="1">
    <citation type="journal article" date="2016" name="Front. Microbiol.">
        <title>Genome Sequence of the Piezophilic, Mesophilic Sulfate-Reducing Bacterium Desulfovibrio indicus J2T.</title>
        <authorList>
            <person name="Cao J."/>
            <person name="Maignien L."/>
            <person name="Shao Z."/>
            <person name="Alain K."/>
            <person name="Jebbar M."/>
        </authorList>
    </citation>
    <scope>NUCLEOTIDE SEQUENCE</scope>
    <source>
        <strain evidence="3">DSM 16372</strain>
    </source>
</reference>
<dbReference type="PANTHER" id="PTHR35562">
    <property type="entry name" value="DNA ENDONUCLEASE SMRA-RELATED"/>
    <property type="match status" value="1"/>
</dbReference>
<proteinExistence type="predicted"/>
<evidence type="ECO:0000313" key="3">
    <source>
        <dbReference type="EMBL" id="GJD88725.1"/>
    </source>
</evidence>
<dbReference type="Proteomes" id="UP001055247">
    <property type="component" value="Unassembled WGS sequence"/>
</dbReference>
<dbReference type="EMBL" id="BPQO01000008">
    <property type="protein sequence ID" value="GJD88725.1"/>
    <property type="molecule type" value="Genomic_DNA"/>
</dbReference>
<dbReference type="Gene3D" id="3.30.1370.110">
    <property type="match status" value="1"/>
</dbReference>
<accession>A0AAV4ZLR4</accession>
<feature type="region of interest" description="Disordered" evidence="1">
    <location>
        <begin position="127"/>
        <end position="173"/>
    </location>
</feature>
<feature type="domain" description="Smr" evidence="2">
    <location>
        <begin position="194"/>
        <end position="285"/>
    </location>
</feature>
<name>A0AAV4ZLR4_9HYPH</name>
<feature type="compositionally biased region" description="Pro residues" evidence="1">
    <location>
        <begin position="163"/>
        <end position="172"/>
    </location>
</feature>
<comment type="caution">
    <text evidence="3">The sequence shown here is derived from an EMBL/GenBank/DDBJ whole genome shotgun (WGS) entry which is preliminary data.</text>
</comment>
<dbReference type="SUPFAM" id="SSF160443">
    <property type="entry name" value="SMR domain-like"/>
    <property type="match status" value="1"/>
</dbReference>
<protein>
    <recommendedName>
        <fullName evidence="2">Smr domain-containing protein</fullName>
    </recommendedName>
</protein>
<feature type="compositionally biased region" description="Basic and acidic residues" evidence="1">
    <location>
        <begin position="34"/>
        <end position="44"/>
    </location>
</feature>
<gene>
    <name evidence="3" type="ORF">BHAOGJBA_2246</name>
</gene>
<dbReference type="Pfam" id="PF01713">
    <property type="entry name" value="Smr"/>
    <property type="match status" value="1"/>
</dbReference>
<dbReference type="InterPro" id="IPR002625">
    <property type="entry name" value="Smr_dom"/>
</dbReference>
<sequence length="287" mass="29570">MRRPRRPRTLSGDEARLWAEIAKLITPLRARARPRAEPAAKAEPAKSSPAKSSPANSPAKSSPGASPGAGGTSPARMPARPAPAIPSRSLADEFAQALAAAAPAKRPGKPGPAKVPKVALAPAPAGPGLAKPAPAKAAPAKPALAKSAPAKPVVPMPTAAPYRAPPQVPRPPAGLERQARLALRRGTLAVEARIDLHGMIQSEAHAALTGFLMRARAAGHAHVLVVTGKGDSGGGDFAGPFSERGVLRRSVPHWLRGPELRGLVLGFEEAARHHGGGGALYVRLRRR</sequence>
<keyword evidence="4" id="KW-1185">Reference proteome</keyword>
<feature type="compositionally biased region" description="Low complexity" evidence="1">
    <location>
        <begin position="127"/>
        <end position="153"/>
    </location>
</feature>
<reference evidence="3" key="2">
    <citation type="submission" date="2021-08" db="EMBL/GenBank/DDBJ databases">
        <authorList>
            <person name="Tani A."/>
            <person name="Ola A."/>
            <person name="Ogura Y."/>
            <person name="Katsura K."/>
            <person name="Hayashi T."/>
        </authorList>
    </citation>
    <scope>NUCLEOTIDE SEQUENCE</scope>
    <source>
        <strain evidence="3">DSM 16372</strain>
    </source>
</reference>
<dbReference type="AlphaFoldDB" id="A0AAV4ZLR4"/>
<feature type="region of interest" description="Disordered" evidence="1">
    <location>
        <begin position="25"/>
        <end position="91"/>
    </location>
</feature>
<evidence type="ECO:0000256" key="1">
    <source>
        <dbReference type="SAM" id="MobiDB-lite"/>
    </source>
</evidence>
<dbReference type="RefSeq" id="WP_066925720.1">
    <property type="nucleotide sequence ID" value="NZ_BPQO01000008.1"/>
</dbReference>
<evidence type="ECO:0000259" key="2">
    <source>
        <dbReference type="PROSITE" id="PS50828"/>
    </source>
</evidence>
<feature type="compositionally biased region" description="Low complexity" evidence="1">
    <location>
        <begin position="45"/>
        <end position="79"/>
    </location>
</feature>
<dbReference type="PROSITE" id="PS50828">
    <property type="entry name" value="SMR"/>
    <property type="match status" value="1"/>
</dbReference>
<dbReference type="InterPro" id="IPR036063">
    <property type="entry name" value="Smr_dom_sf"/>
</dbReference>
<dbReference type="PANTHER" id="PTHR35562:SF2">
    <property type="entry name" value="DNA ENDONUCLEASE SMRA-RELATED"/>
    <property type="match status" value="1"/>
</dbReference>